<comment type="caution">
    <text evidence="1">The sequence shown here is derived from an EMBL/GenBank/DDBJ whole genome shotgun (WGS) entry which is preliminary data.</text>
</comment>
<reference evidence="1" key="1">
    <citation type="journal article" date="2015" name="Nature">
        <title>Complex archaea that bridge the gap between prokaryotes and eukaryotes.</title>
        <authorList>
            <person name="Spang A."/>
            <person name="Saw J.H."/>
            <person name="Jorgensen S.L."/>
            <person name="Zaremba-Niedzwiedzka K."/>
            <person name="Martijn J."/>
            <person name="Lind A.E."/>
            <person name="van Eijk R."/>
            <person name="Schleper C."/>
            <person name="Guy L."/>
            <person name="Ettema T.J."/>
        </authorList>
    </citation>
    <scope>NUCLEOTIDE SEQUENCE</scope>
</reference>
<organism evidence="1">
    <name type="scientific">marine sediment metagenome</name>
    <dbReference type="NCBI Taxonomy" id="412755"/>
    <lineage>
        <taxon>unclassified sequences</taxon>
        <taxon>metagenomes</taxon>
        <taxon>ecological metagenomes</taxon>
    </lineage>
</organism>
<sequence length="171" mass="19027">MIISRVWSMPSKWTFTIKPIAELLSRYVGDGIGWVDPFAGENSPAEITNDLNPNRPTTHHLDALEFLLSLSGLYRGVLFDPPYSITQAKECYDGVGMQHLSVKPTSMQYWGNSKNEIARIIEHSGISICCGWTSQGMGKNRGFEMLEILLVPHGGSKNDTILTVERKLTDA</sequence>
<name>A0A0F9GW98_9ZZZZ</name>
<evidence type="ECO:0008006" key="2">
    <source>
        <dbReference type="Google" id="ProtNLM"/>
    </source>
</evidence>
<proteinExistence type="predicted"/>
<gene>
    <name evidence="1" type="ORF">LCGC14_1859880</name>
</gene>
<dbReference type="AlphaFoldDB" id="A0A0F9GW98"/>
<accession>A0A0F9GW98</accession>
<evidence type="ECO:0000313" key="1">
    <source>
        <dbReference type="EMBL" id="KKL94921.1"/>
    </source>
</evidence>
<protein>
    <recommendedName>
        <fullName evidence="2">Adenine-specific DNA methylase</fullName>
    </recommendedName>
</protein>
<dbReference type="EMBL" id="LAZR01018803">
    <property type="protein sequence ID" value="KKL94921.1"/>
    <property type="molecule type" value="Genomic_DNA"/>
</dbReference>